<dbReference type="AlphaFoldDB" id="A0A8J8B9Z5"/>
<dbReference type="Proteomes" id="UP000677913">
    <property type="component" value="Unassembled WGS sequence"/>
</dbReference>
<proteinExistence type="predicted"/>
<feature type="chain" id="PRO_5035187661" evidence="3">
    <location>
        <begin position="33"/>
        <end position="589"/>
    </location>
</feature>
<evidence type="ECO:0000313" key="4">
    <source>
        <dbReference type="EMBL" id="MBS2961553.1"/>
    </source>
</evidence>
<feature type="region of interest" description="Disordered" evidence="1">
    <location>
        <begin position="148"/>
        <end position="212"/>
    </location>
</feature>
<feature type="transmembrane region" description="Helical" evidence="2">
    <location>
        <begin position="213"/>
        <end position="232"/>
    </location>
</feature>
<feature type="compositionally biased region" description="Low complexity" evidence="1">
    <location>
        <begin position="543"/>
        <end position="553"/>
    </location>
</feature>
<evidence type="ECO:0000256" key="3">
    <source>
        <dbReference type="SAM" id="SignalP"/>
    </source>
</evidence>
<evidence type="ECO:0000256" key="2">
    <source>
        <dbReference type="SAM" id="Phobius"/>
    </source>
</evidence>
<keyword evidence="2" id="KW-1133">Transmembrane helix</keyword>
<keyword evidence="5" id="KW-1185">Reference proteome</keyword>
<keyword evidence="3" id="KW-0732">Signal</keyword>
<feature type="region of interest" description="Disordered" evidence="1">
    <location>
        <begin position="498"/>
        <end position="589"/>
    </location>
</feature>
<evidence type="ECO:0000313" key="5">
    <source>
        <dbReference type="Proteomes" id="UP000677913"/>
    </source>
</evidence>
<sequence>MKTRLRSVRPAAVAALSAVAVVLVAGPPVAAAATPTPTPTAQVEYVTPAHVPYYVVPATDQVFLYQLAQQLLGDGNQYSKIFDLNKGRRQPNGDRLTDPTLIETGWYLVLPCAAKGSDYGVSVRWNPPPDLVPPTSVAGLENCAGIGPSPVPRKVTPAGGGATKGTNAGGRTSTGSGTGKGAGTGAGTGGAATTARADSASRSRAANSGVSPAGLAVGGGAIVLIIVAALAWSRLGRRRAPVDGTPPPAPAGVGREGAREPASQAASPRTVPAPVAVDAAVDAPVRAAVSAQGGAFRRAPRITGTVGARLRRRKDPTPAQLLLADPNVPALGARALELAGRGAHWWPYAALVGTEEIEVRIAGLDVPQPRRPWTAGTDQRTWILRRSELEARAESAEPAEFTEPAELTEPTGDAAEVCPAVLGVRGEAVVVMDVARSHGTLLFSGDPVQAERVRSALAEQLEGGEMLAGAAPPYPHWELPVDARGTVLLHGLPVVFTPLPDTATPRSAQPQASVPPPTRSGTPTPTPAPTPTPTPTPMPAPASGPERVPAPAGQVPPPQQPQAQPQQPHLSVPPPQEPDEWDDIAISSA</sequence>
<feature type="compositionally biased region" description="Low complexity" evidence="1">
    <location>
        <begin position="164"/>
        <end position="175"/>
    </location>
</feature>
<feature type="compositionally biased region" description="Gly residues" evidence="1">
    <location>
        <begin position="176"/>
        <end position="190"/>
    </location>
</feature>
<reference evidence="4" key="1">
    <citation type="submission" date="2021-04" db="EMBL/GenBank/DDBJ databases">
        <title>Genome based classification of Actinospica acidithermotolerans sp. nov., an actinobacterium isolated from an Indonesian hot spring.</title>
        <authorList>
            <person name="Kusuma A.B."/>
            <person name="Putra K.E."/>
            <person name="Nafisah S."/>
            <person name="Loh J."/>
            <person name="Nouioui I."/>
            <person name="Goodfellow M."/>
        </authorList>
    </citation>
    <scope>NUCLEOTIDE SEQUENCE</scope>
    <source>
        <strain evidence="4">DSM 45618</strain>
    </source>
</reference>
<accession>A0A8J8B9Z5</accession>
<feature type="signal peptide" evidence="3">
    <location>
        <begin position="1"/>
        <end position="32"/>
    </location>
</feature>
<comment type="caution">
    <text evidence="4">The sequence shown here is derived from an EMBL/GenBank/DDBJ whole genome shotgun (WGS) entry which is preliminary data.</text>
</comment>
<feature type="compositionally biased region" description="Pro residues" evidence="1">
    <location>
        <begin position="513"/>
        <end position="542"/>
    </location>
</feature>
<gene>
    <name evidence="4" type="ORF">KGA66_00745</name>
</gene>
<organism evidence="4 5">
    <name type="scientific">Actinocrinis puniceicyclus</name>
    <dbReference type="NCBI Taxonomy" id="977794"/>
    <lineage>
        <taxon>Bacteria</taxon>
        <taxon>Bacillati</taxon>
        <taxon>Actinomycetota</taxon>
        <taxon>Actinomycetes</taxon>
        <taxon>Catenulisporales</taxon>
        <taxon>Actinospicaceae</taxon>
        <taxon>Actinocrinis</taxon>
    </lineage>
</organism>
<feature type="region of interest" description="Disordered" evidence="1">
    <location>
        <begin position="238"/>
        <end position="271"/>
    </location>
</feature>
<evidence type="ECO:0000256" key="1">
    <source>
        <dbReference type="SAM" id="MobiDB-lite"/>
    </source>
</evidence>
<keyword evidence="2" id="KW-0812">Transmembrane</keyword>
<name>A0A8J8B9Z5_9ACTN</name>
<dbReference type="RefSeq" id="WP_211463335.1">
    <property type="nucleotide sequence ID" value="NZ_JAGSXH010000001.1"/>
</dbReference>
<dbReference type="EMBL" id="JAGSXH010000001">
    <property type="protein sequence ID" value="MBS2961553.1"/>
    <property type="molecule type" value="Genomic_DNA"/>
</dbReference>
<feature type="compositionally biased region" description="Low complexity" evidence="1">
    <location>
        <begin position="191"/>
        <end position="212"/>
    </location>
</feature>
<protein>
    <submittedName>
        <fullName evidence="4">Uncharacterized protein</fullName>
    </submittedName>
</protein>
<keyword evidence="2" id="KW-0472">Membrane</keyword>